<dbReference type="Proteomes" id="UP000001542">
    <property type="component" value="Unassembled WGS sequence"/>
</dbReference>
<protein>
    <submittedName>
        <fullName evidence="2">Uncharacterized protein</fullName>
    </submittedName>
</protein>
<evidence type="ECO:0000313" key="2">
    <source>
        <dbReference type="EMBL" id="EAY08489.1"/>
    </source>
</evidence>
<dbReference type="KEGG" id="tva:4766388"/>
<accession>A2EFT8</accession>
<dbReference type="SMR" id="A2EFT8"/>
<dbReference type="AlphaFoldDB" id="A2EFT8"/>
<dbReference type="EMBL" id="DS113377">
    <property type="protein sequence ID" value="EAY08489.1"/>
    <property type="molecule type" value="Genomic_DNA"/>
</dbReference>
<name>A2EFT8_TRIV3</name>
<evidence type="ECO:0000313" key="3">
    <source>
        <dbReference type="Proteomes" id="UP000001542"/>
    </source>
</evidence>
<dbReference type="VEuPathDB" id="TrichDB:TVAGG3_0445170"/>
<dbReference type="InParanoid" id="A2EFT8"/>
<reference evidence="2" key="2">
    <citation type="journal article" date="2007" name="Science">
        <title>Draft genome sequence of the sexually transmitted pathogen Trichomonas vaginalis.</title>
        <authorList>
            <person name="Carlton J.M."/>
            <person name="Hirt R.P."/>
            <person name="Silva J.C."/>
            <person name="Delcher A.L."/>
            <person name="Schatz M."/>
            <person name="Zhao Q."/>
            <person name="Wortman J.R."/>
            <person name="Bidwell S.L."/>
            <person name="Alsmark U.C.M."/>
            <person name="Besteiro S."/>
            <person name="Sicheritz-Ponten T."/>
            <person name="Noel C.J."/>
            <person name="Dacks J.B."/>
            <person name="Foster P.G."/>
            <person name="Simillion C."/>
            <person name="Van de Peer Y."/>
            <person name="Miranda-Saavedra D."/>
            <person name="Barton G.J."/>
            <person name="Westrop G.D."/>
            <person name="Mueller S."/>
            <person name="Dessi D."/>
            <person name="Fiori P.L."/>
            <person name="Ren Q."/>
            <person name="Paulsen I."/>
            <person name="Zhang H."/>
            <person name="Bastida-Corcuera F.D."/>
            <person name="Simoes-Barbosa A."/>
            <person name="Brown M.T."/>
            <person name="Hayes R.D."/>
            <person name="Mukherjee M."/>
            <person name="Okumura C.Y."/>
            <person name="Schneider R."/>
            <person name="Smith A.J."/>
            <person name="Vanacova S."/>
            <person name="Villalvazo M."/>
            <person name="Haas B.J."/>
            <person name="Pertea M."/>
            <person name="Feldblyum T.V."/>
            <person name="Utterback T.R."/>
            <person name="Shu C.L."/>
            <person name="Osoegawa K."/>
            <person name="de Jong P.J."/>
            <person name="Hrdy I."/>
            <person name="Horvathova L."/>
            <person name="Zubacova Z."/>
            <person name="Dolezal P."/>
            <person name="Malik S.B."/>
            <person name="Logsdon J.M. Jr."/>
            <person name="Henze K."/>
            <person name="Gupta A."/>
            <person name="Wang C.C."/>
            <person name="Dunne R.L."/>
            <person name="Upcroft J.A."/>
            <person name="Upcroft P."/>
            <person name="White O."/>
            <person name="Salzberg S.L."/>
            <person name="Tang P."/>
            <person name="Chiu C.-H."/>
            <person name="Lee Y.-S."/>
            <person name="Embley T.M."/>
            <person name="Coombs G.H."/>
            <person name="Mottram J.C."/>
            <person name="Tachezy J."/>
            <person name="Fraser-Liggett C.M."/>
            <person name="Johnson P.J."/>
        </authorList>
    </citation>
    <scope>NUCLEOTIDE SEQUENCE [LARGE SCALE GENOMIC DNA]</scope>
    <source>
        <strain evidence="2">G3</strain>
    </source>
</reference>
<feature type="compositionally biased region" description="Low complexity" evidence="1">
    <location>
        <begin position="47"/>
        <end position="65"/>
    </location>
</feature>
<reference evidence="2" key="1">
    <citation type="submission" date="2006-10" db="EMBL/GenBank/DDBJ databases">
        <authorList>
            <person name="Amadeo P."/>
            <person name="Zhao Q."/>
            <person name="Wortman J."/>
            <person name="Fraser-Liggett C."/>
            <person name="Carlton J."/>
        </authorList>
    </citation>
    <scope>NUCLEOTIDE SEQUENCE</scope>
    <source>
        <strain evidence="2">G3</strain>
    </source>
</reference>
<dbReference type="VEuPathDB" id="TrichDB:TVAG_145690"/>
<gene>
    <name evidence="2" type="ORF">TVAG_145690</name>
</gene>
<dbReference type="RefSeq" id="XP_001320712.1">
    <property type="nucleotide sequence ID" value="XM_001320677.1"/>
</dbReference>
<keyword evidence="3" id="KW-1185">Reference proteome</keyword>
<evidence type="ECO:0000256" key="1">
    <source>
        <dbReference type="SAM" id="MobiDB-lite"/>
    </source>
</evidence>
<organism evidence="2 3">
    <name type="scientific">Trichomonas vaginalis (strain ATCC PRA-98 / G3)</name>
    <dbReference type="NCBI Taxonomy" id="412133"/>
    <lineage>
        <taxon>Eukaryota</taxon>
        <taxon>Metamonada</taxon>
        <taxon>Parabasalia</taxon>
        <taxon>Trichomonadida</taxon>
        <taxon>Trichomonadidae</taxon>
        <taxon>Trichomonas</taxon>
    </lineage>
</organism>
<feature type="region of interest" description="Disordered" evidence="1">
    <location>
        <begin position="47"/>
        <end position="90"/>
    </location>
</feature>
<sequence length="148" mass="16721">MQSSRLTELFKCSLKKNKSKDAEIIRMKEQTQWELSLSATNKLSYCSQSSRNRSYSYDDSSTRQQPQRKISAAKSGNLTKIKTPRKGSNTVPTAALTKLVNELRINRKNDPAFNSMRQLPVPTIEDDHDSHLVTPVSSTLAAIDLYLM</sequence>
<proteinExistence type="predicted"/>
<feature type="compositionally biased region" description="Polar residues" evidence="1">
    <location>
        <begin position="74"/>
        <end position="90"/>
    </location>
</feature>